<accession>A0A9X7UY60</accession>
<keyword evidence="3" id="KW-1185">Reference proteome</keyword>
<feature type="chain" id="PRO_5040856329" evidence="1">
    <location>
        <begin position="16"/>
        <end position="175"/>
    </location>
</feature>
<evidence type="ECO:0000313" key="3">
    <source>
        <dbReference type="Proteomes" id="UP000596074"/>
    </source>
</evidence>
<evidence type="ECO:0000313" key="2">
    <source>
        <dbReference type="EMBL" id="QQD24250.1"/>
    </source>
</evidence>
<name>A0A9X7UY60_9GAMM</name>
<evidence type="ECO:0000256" key="1">
    <source>
        <dbReference type="SAM" id="SignalP"/>
    </source>
</evidence>
<gene>
    <name evidence="2" type="ORF">GJQ55_07060</name>
</gene>
<dbReference type="Proteomes" id="UP000596074">
    <property type="component" value="Chromosome"/>
</dbReference>
<sequence>MRIMLLWLLSVTAQAADTVADPLGVTPVWAEQYLQQQHSYLLADSENDHVLSMYYFGRIGARTLLGMERVRGENYEQFYTLLVFEQRQLLGYFPQVMTFPSALQGDGEVVFPLGVAAHGEFSNGAWNISADPNTFEPLCQGLGERMQCVPWQPARPASAPVVAPADLPEQAVTTD</sequence>
<keyword evidence="1" id="KW-0732">Signal</keyword>
<reference evidence="2 3" key="1">
    <citation type="submission" date="2019-11" db="EMBL/GenBank/DDBJ databases">
        <title>Venatorbacter sp. nov. a predator of Campylobacter and other Gram-negative bacteria.</title>
        <authorList>
            <person name="Saeedi A."/>
            <person name="Cummings N.J."/>
            <person name="Connerton I.F."/>
            <person name="Connerton P.L."/>
        </authorList>
    </citation>
    <scope>NUCLEOTIDE SEQUENCE [LARGE SCALE GENOMIC DNA]</scope>
    <source>
        <strain evidence="2">XL5</strain>
    </source>
</reference>
<dbReference type="RefSeq" id="WP_228344290.1">
    <property type="nucleotide sequence ID" value="NZ_CP046056.1"/>
</dbReference>
<dbReference type="AlphaFoldDB" id="A0A9X7UY60"/>
<dbReference type="KEGG" id="vcw:GJQ55_07060"/>
<organism evidence="2 3">
    <name type="scientific">Venatoribacter cucullus</name>
    <dbReference type="NCBI Taxonomy" id="2661630"/>
    <lineage>
        <taxon>Bacteria</taxon>
        <taxon>Pseudomonadati</taxon>
        <taxon>Pseudomonadota</taxon>
        <taxon>Gammaproteobacteria</taxon>
        <taxon>Oceanospirillales</taxon>
        <taxon>Oceanospirillaceae</taxon>
        <taxon>Venatoribacter</taxon>
    </lineage>
</organism>
<proteinExistence type="predicted"/>
<dbReference type="EMBL" id="CP046056">
    <property type="protein sequence ID" value="QQD24250.1"/>
    <property type="molecule type" value="Genomic_DNA"/>
</dbReference>
<feature type="signal peptide" evidence="1">
    <location>
        <begin position="1"/>
        <end position="15"/>
    </location>
</feature>
<protein>
    <submittedName>
        <fullName evidence="2">Uncharacterized protein</fullName>
    </submittedName>
</protein>